<accession>A0ABV9AVC2</accession>
<comment type="caution">
    <text evidence="5">The sequence shown here is derived from an EMBL/GenBank/DDBJ whole genome shotgun (WGS) entry which is preliminary data.</text>
</comment>
<dbReference type="Gene3D" id="1.10.10.60">
    <property type="entry name" value="Homeodomain-like"/>
    <property type="match status" value="1"/>
</dbReference>
<gene>
    <name evidence="5" type="ORF">ACFPIH_24195</name>
</gene>
<dbReference type="EMBL" id="JBHSFK010000015">
    <property type="protein sequence ID" value="MFC4502578.1"/>
    <property type="molecule type" value="Genomic_DNA"/>
</dbReference>
<organism evidence="5 6">
    <name type="scientific">Streptomyces vulcanius</name>
    <dbReference type="NCBI Taxonomy" id="1441876"/>
    <lineage>
        <taxon>Bacteria</taxon>
        <taxon>Bacillati</taxon>
        <taxon>Actinomycetota</taxon>
        <taxon>Actinomycetes</taxon>
        <taxon>Kitasatosporales</taxon>
        <taxon>Streptomycetaceae</taxon>
        <taxon>Streptomyces</taxon>
    </lineage>
</organism>
<evidence type="ECO:0000256" key="3">
    <source>
        <dbReference type="ARBA" id="ARBA00023163"/>
    </source>
</evidence>
<keyword evidence="2" id="KW-0238">DNA-binding</keyword>
<protein>
    <submittedName>
        <fullName evidence="5">AraC family transcriptional regulator</fullName>
    </submittedName>
</protein>
<dbReference type="SUPFAM" id="SSF46689">
    <property type="entry name" value="Homeodomain-like"/>
    <property type="match status" value="1"/>
</dbReference>
<dbReference type="PANTHER" id="PTHR47894:SF4">
    <property type="entry name" value="HTH-TYPE TRANSCRIPTIONAL REGULATOR GADX"/>
    <property type="match status" value="1"/>
</dbReference>
<dbReference type="PROSITE" id="PS01124">
    <property type="entry name" value="HTH_ARAC_FAMILY_2"/>
    <property type="match status" value="1"/>
</dbReference>
<name>A0ABV9AVC2_9ACTN</name>
<dbReference type="InterPro" id="IPR009057">
    <property type="entry name" value="Homeodomain-like_sf"/>
</dbReference>
<dbReference type="RefSeq" id="WP_381174755.1">
    <property type="nucleotide sequence ID" value="NZ_JBHSFK010000015.1"/>
</dbReference>
<evidence type="ECO:0000256" key="2">
    <source>
        <dbReference type="ARBA" id="ARBA00023125"/>
    </source>
</evidence>
<dbReference type="Pfam" id="PF12625">
    <property type="entry name" value="Arabinose_bd"/>
    <property type="match status" value="1"/>
</dbReference>
<keyword evidence="3" id="KW-0804">Transcription</keyword>
<feature type="domain" description="HTH araC/xylS-type" evidence="4">
    <location>
        <begin position="230"/>
        <end position="327"/>
    </location>
</feature>
<proteinExistence type="predicted"/>
<dbReference type="PANTHER" id="PTHR47894">
    <property type="entry name" value="HTH-TYPE TRANSCRIPTIONAL REGULATOR GADX"/>
    <property type="match status" value="1"/>
</dbReference>
<reference evidence="6" key="1">
    <citation type="journal article" date="2019" name="Int. J. Syst. Evol. Microbiol.">
        <title>The Global Catalogue of Microorganisms (GCM) 10K type strain sequencing project: providing services to taxonomists for standard genome sequencing and annotation.</title>
        <authorList>
            <consortium name="The Broad Institute Genomics Platform"/>
            <consortium name="The Broad Institute Genome Sequencing Center for Infectious Disease"/>
            <person name="Wu L."/>
            <person name="Ma J."/>
        </authorList>
    </citation>
    <scope>NUCLEOTIDE SEQUENCE [LARGE SCALE GENOMIC DNA]</scope>
    <source>
        <strain evidence="6">CGMCC 4.7177</strain>
    </source>
</reference>
<dbReference type="SMART" id="SM00342">
    <property type="entry name" value="HTH_ARAC"/>
    <property type="match status" value="1"/>
</dbReference>
<keyword evidence="6" id="KW-1185">Reference proteome</keyword>
<evidence type="ECO:0000256" key="1">
    <source>
        <dbReference type="ARBA" id="ARBA00023015"/>
    </source>
</evidence>
<dbReference type="Proteomes" id="UP001595839">
    <property type="component" value="Unassembled WGS sequence"/>
</dbReference>
<evidence type="ECO:0000313" key="5">
    <source>
        <dbReference type="EMBL" id="MFC4502578.1"/>
    </source>
</evidence>
<sequence>MTDLIRGLALLNVAELVSGLGGDPDALMRSHGVDPGAAGDYDTFLPYSSVAAVIGDAAQELDCPDFGMRLARRQGIQMLGPVAVIIRNAETVAAAIDGVSRCLHHLAPPDSTELIREPHAAIFTFSTNLRRLAHRDQMVEKGLGIAMDAFRLMLGESFVPLRVELQHRRIAPMASYREMFGCPIEFEREVNSIHLPPHSLNQSIRGRDAAALALAENYLAGLRPDLAVADHVRGMTQRLLVVNHADLVAVARAMSLHPRVLQRKLAESGTSFEEILDDVRRDMAWDLSATGIQISQIATMLGYSETSSYTRACRRWYGESPRQLRARRRGVPGSAHARPS</sequence>
<dbReference type="InterPro" id="IPR032687">
    <property type="entry name" value="AraC-type_N"/>
</dbReference>
<evidence type="ECO:0000313" key="6">
    <source>
        <dbReference type="Proteomes" id="UP001595839"/>
    </source>
</evidence>
<dbReference type="Pfam" id="PF12833">
    <property type="entry name" value="HTH_18"/>
    <property type="match status" value="1"/>
</dbReference>
<dbReference type="InterPro" id="IPR018060">
    <property type="entry name" value="HTH_AraC"/>
</dbReference>
<keyword evidence="1" id="KW-0805">Transcription regulation</keyword>
<evidence type="ECO:0000259" key="4">
    <source>
        <dbReference type="PROSITE" id="PS01124"/>
    </source>
</evidence>